<dbReference type="SUPFAM" id="SSF51126">
    <property type="entry name" value="Pectin lyase-like"/>
    <property type="match status" value="3"/>
</dbReference>
<feature type="compositionally biased region" description="Polar residues" evidence="1">
    <location>
        <begin position="841"/>
        <end position="858"/>
    </location>
</feature>
<dbReference type="InterPro" id="IPR008638">
    <property type="entry name" value="FhaB/CdiA-like_TPS"/>
</dbReference>
<feature type="domain" description="Filamentous haemagglutinin FhaB/tRNA nuclease CdiA-like TPS" evidence="3">
    <location>
        <begin position="31"/>
        <end position="143"/>
    </location>
</feature>
<dbReference type="OrthoDB" id="450498at2"/>
<evidence type="ECO:0000256" key="1">
    <source>
        <dbReference type="SAM" id="MobiDB-lite"/>
    </source>
</evidence>
<dbReference type="SMART" id="SM00912">
    <property type="entry name" value="Haemagg_act"/>
    <property type="match status" value="1"/>
</dbReference>
<dbReference type="AlphaFoldDB" id="A0A1U7I3F2"/>
<organism evidence="4 5">
    <name type="scientific">[Phormidium ambiguum] IAM M-71</name>
    <dbReference type="NCBI Taxonomy" id="454136"/>
    <lineage>
        <taxon>Bacteria</taxon>
        <taxon>Bacillati</taxon>
        <taxon>Cyanobacteriota</taxon>
        <taxon>Cyanophyceae</taxon>
        <taxon>Oscillatoriophycideae</taxon>
        <taxon>Aerosakkonematales</taxon>
        <taxon>Aerosakkonemataceae</taxon>
        <taxon>Floridanema</taxon>
    </lineage>
</organism>
<feature type="chain" id="PRO_5010539755" description="Filamentous haemagglutinin FhaB/tRNA nuclease CdiA-like TPS domain-containing protein" evidence="2">
    <location>
        <begin position="27"/>
        <end position="950"/>
    </location>
</feature>
<dbReference type="STRING" id="454136.NIES2119_30570"/>
<evidence type="ECO:0000259" key="3">
    <source>
        <dbReference type="SMART" id="SM00912"/>
    </source>
</evidence>
<accession>A0A1U7I3F2</accession>
<protein>
    <recommendedName>
        <fullName evidence="3">Filamentous haemagglutinin FhaB/tRNA nuclease CdiA-like TPS domain-containing protein</fullName>
    </recommendedName>
</protein>
<dbReference type="NCBIfam" id="TIGR01901">
    <property type="entry name" value="adhes_NPXG"/>
    <property type="match status" value="1"/>
</dbReference>
<sequence>MINAICFWVPSSIAFGCLVTVSSARAQIVPDASLPVPSVVTPQGNTNFSIEGGTRAGGNLFHSFREFSVPTGGEAFFNNAVDVRNIFSRVTGGSTSNIDGLIRANGTANLFLINPNGIIFGPNARLSIGGSFLASTSRSIVFADGMVFSARPDASTPPLLTVSVPIGLQYGANPGSILNQSVATDSNGDVVGLQVEPGKSLALVGGNVSVEGGQLLAPGGRVELGGVAGEGTVGLSVNGSDWRLSFPVGVPLSDVSITDNAIVNVRAGGGGNIAINSRLLNISGEDTRLRAGIAEGSGSVDAQAGDIDINATEAMNLDASVISNLVVSEESVGNGGNVNITTGSLSVTNGGQIQAITYGQGNAGNVNITARDRVSLHGFDTKVSSEVDKTGVGNAGDINLNARELVVTNGGFLSASALGSGNAGNVIITVHDRVSFDGVGRGEETSGASSRVGQIGIGNGGNIKITTRELFITGGAQLSASTLGQGNAGDINITAHERVFLNGVGSNRFSSGVFSTVQLGAKGEGNNINITTNSLSIAEGAYVSTKTQGEGNGGDITVNANTIDLASGGQILTTSSNIGRAGNLTLNVTQRISLSGSDRTYKEREQFENRVSGVGDASGLYANTLEDSTNRGGDLTVKTRQLIVRDGAQVTVNSEGTGNAGNLSVTANSILLDKQGQLIADTASGEGDIILQVESLLLMRRNSRISATAENNGNGGNITINAALIVAFPGEDSDIFANADLGNGGNIKITTQGIFGLTYRREQTNESDITAKSNSGLPGTVTISRLTVDPNQGLVALPTGLIDASQLIANSCIGRSNRQEGSFVITGRGGLPPRPGDSIDSPYTTGNIRSLPDTSVSYNAPVRPVSVTNPSHSEQFRETVPTDSLLPKKAQNLSTPANESVDGSSTSPQNQIVEARGWIIDAKGVVTLVAQAPTITSYSPALPSVPCYTP</sequence>
<dbReference type="RefSeq" id="WP_073597264.1">
    <property type="nucleotide sequence ID" value="NZ_MRCE01000061.1"/>
</dbReference>
<evidence type="ECO:0000256" key="2">
    <source>
        <dbReference type="SAM" id="SignalP"/>
    </source>
</evidence>
<comment type="caution">
    <text evidence="4">The sequence shown here is derived from an EMBL/GenBank/DDBJ whole genome shotgun (WGS) entry which is preliminary data.</text>
</comment>
<feature type="compositionally biased region" description="Polar residues" evidence="1">
    <location>
        <begin position="891"/>
        <end position="909"/>
    </location>
</feature>
<dbReference type="InterPro" id="IPR012334">
    <property type="entry name" value="Pectin_lyas_fold"/>
</dbReference>
<proteinExistence type="predicted"/>
<dbReference type="Proteomes" id="UP000185860">
    <property type="component" value="Unassembled WGS sequence"/>
</dbReference>
<gene>
    <name evidence="4" type="ORF">NIES2119_30570</name>
</gene>
<feature type="region of interest" description="Disordered" evidence="1">
    <location>
        <begin position="826"/>
        <end position="909"/>
    </location>
</feature>
<evidence type="ECO:0000313" key="5">
    <source>
        <dbReference type="Proteomes" id="UP000185860"/>
    </source>
</evidence>
<reference evidence="4 5" key="1">
    <citation type="submission" date="2016-11" db="EMBL/GenBank/DDBJ databases">
        <title>Draft Genome Sequences of Nine Cyanobacterial Strains from Diverse Habitats.</title>
        <authorList>
            <person name="Zhu T."/>
            <person name="Hou S."/>
            <person name="Lu X."/>
            <person name="Hess W.R."/>
        </authorList>
    </citation>
    <scope>NUCLEOTIDE SEQUENCE [LARGE SCALE GENOMIC DNA]</scope>
    <source>
        <strain evidence="4 5">IAM M-71</strain>
    </source>
</reference>
<keyword evidence="2" id="KW-0732">Signal</keyword>
<evidence type="ECO:0000313" key="4">
    <source>
        <dbReference type="EMBL" id="OKH30669.1"/>
    </source>
</evidence>
<feature type="signal peptide" evidence="2">
    <location>
        <begin position="1"/>
        <end position="26"/>
    </location>
</feature>
<dbReference type="Pfam" id="PF05860">
    <property type="entry name" value="TPS"/>
    <property type="match status" value="1"/>
</dbReference>
<name>A0A1U7I3F2_9CYAN</name>
<dbReference type="Gene3D" id="2.160.20.10">
    <property type="entry name" value="Single-stranded right-handed beta-helix, Pectin lyase-like"/>
    <property type="match status" value="3"/>
</dbReference>
<dbReference type="InterPro" id="IPR011050">
    <property type="entry name" value="Pectin_lyase_fold/virulence"/>
</dbReference>
<dbReference type="EMBL" id="MRCE01000061">
    <property type="protein sequence ID" value="OKH30669.1"/>
    <property type="molecule type" value="Genomic_DNA"/>
</dbReference>